<evidence type="ECO:0000256" key="6">
    <source>
        <dbReference type="ARBA" id="ARBA00022490"/>
    </source>
</evidence>
<organism evidence="10">
    <name type="scientific">marine metagenome</name>
    <dbReference type="NCBI Taxonomy" id="408172"/>
    <lineage>
        <taxon>unclassified sequences</taxon>
        <taxon>metagenomes</taxon>
        <taxon>ecological metagenomes</taxon>
    </lineage>
</organism>
<evidence type="ECO:0000256" key="7">
    <source>
        <dbReference type="ARBA" id="ARBA00022676"/>
    </source>
</evidence>
<reference evidence="10" key="1">
    <citation type="submission" date="2018-05" db="EMBL/GenBank/DDBJ databases">
        <authorList>
            <person name="Lanie J.A."/>
            <person name="Ng W.-L."/>
            <person name="Kazmierczak K.M."/>
            <person name="Andrzejewski T.M."/>
            <person name="Davidsen T.M."/>
            <person name="Wayne K.J."/>
            <person name="Tettelin H."/>
            <person name="Glass J.I."/>
            <person name="Rusch D."/>
            <person name="Podicherti R."/>
            <person name="Tsui H.-C.T."/>
            <person name="Winkler M.E."/>
        </authorList>
    </citation>
    <scope>NUCLEOTIDE SEQUENCE</scope>
</reference>
<proteinExistence type="inferred from homology"/>
<dbReference type="InterPro" id="IPR029057">
    <property type="entry name" value="PRTase-like"/>
</dbReference>
<evidence type="ECO:0000256" key="1">
    <source>
        <dbReference type="ARBA" id="ARBA00000868"/>
    </source>
</evidence>
<feature type="non-terminal residue" evidence="10">
    <location>
        <position position="1"/>
    </location>
</feature>
<protein>
    <recommendedName>
        <fullName evidence="5">adenine phosphoribosyltransferase</fullName>
        <ecNumber evidence="5">2.4.2.7</ecNumber>
    </recommendedName>
</protein>
<comment type="similarity">
    <text evidence="4">Belongs to the purine/pyrimidine phosphoribosyltransferase family.</text>
</comment>
<comment type="subcellular location">
    <subcellularLocation>
        <location evidence="2">Cytoplasm</location>
    </subcellularLocation>
</comment>
<dbReference type="GO" id="GO:0003999">
    <property type="term" value="F:adenine phosphoribosyltransferase activity"/>
    <property type="evidence" value="ECO:0007669"/>
    <property type="project" value="UniProtKB-EC"/>
</dbReference>
<dbReference type="PANTHER" id="PTHR32315">
    <property type="entry name" value="ADENINE PHOSPHORIBOSYLTRANSFERASE"/>
    <property type="match status" value="1"/>
</dbReference>
<evidence type="ECO:0000256" key="5">
    <source>
        <dbReference type="ARBA" id="ARBA00011893"/>
    </source>
</evidence>
<dbReference type="EMBL" id="UINC01002446">
    <property type="protein sequence ID" value="SUZ96755.1"/>
    <property type="molecule type" value="Genomic_DNA"/>
</dbReference>
<dbReference type="GO" id="GO:0006168">
    <property type="term" value="P:adenine salvage"/>
    <property type="evidence" value="ECO:0007669"/>
    <property type="project" value="TreeGrafter"/>
</dbReference>
<comment type="pathway">
    <text evidence="3">Purine metabolism; AMP biosynthesis via salvage pathway; AMP from adenine: step 1/1.</text>
</comment>
<evidence type="ECO:0000256" key="2">
    <source>
        <dbReference type="ARBA" id="ARBA00004496"/>
    </source>
</evidence>
<name>A0A381RY26_9ZZZZ</name>
<dbReference type="InterPro" id="IPR050054">
    <property type="entry name" value="UPRTase/APRTase"/>
</dbReference>
<dbReference type="EC" id="2.4.2.7" evidence="5"/>
<sequence length="98" mass="10347">FVPLRKSGKLPPPVVGVDYALEYGTARLEVAESALSSHQRVAIIDDLLATGGTAGAGAELILSLGGDVITFAFLVELAFLNGRQRLPDGIDVFSMVQY</sequence>
<keyword evidence="9" id="KW-0660">Purine salvage</keyword>
<dbReference type="PANTHER" id="PTHR32315:SF3">
    <property type="entry name" value="ADENINE PHOSPHORIBOSYLTRANSFERASE"/>
    <property type="match status" value="1"/>
</dbReference>
<dbReference type="SUPFAM" id="SSF53271">
    <property type="entry name" value="PRTase-like"/>
    <property type="match status" value="1"/>
</dbReference>
<dbReference type="AlphaFoldDB" id="A0A381RY26"/>
<evidence type="ECO:0000256" key="8">
    <source>
        <dbReference type="ARBA" id="ARBA00022679"/>
    </source>
</evidence>
<dbReference type="Gene3D" id="3.40.50.2020">
    <property type="match status" value="1"/>
</dbReference>
<keyword evidence="8" id="KW-0808">Transferase</keyword>
<keyword evidence="7" id="KW-0328">Glycosyltransferase</keyword>
<keyword evidence="6" id="KW-0963">Cytoplasm</keyword>
<evidence type="ECO:0000256" key="4">
    <source>
        <dbReference type="ARBA" id="ARBA00008391"/>
    </source>
</evidence>
<dbReference type="GO" id="GO:0002055">
    <property type="term" value="F:adenine binding"/>
    <property type="evidence" value="ECO:0007669"/>
    <property type="project" value="TreeGrafter"/>
</dbReference>
<dbReference type="GO" id="GO:0016208">
    <property type="term" value="F:AMP binding"/>
    <property type="evidence" value="ECO:0007669"/>
    <property type="project" value="TreeGrafter"/>
</dbReference>
<dbReference type="InterPro" id="IPR000836">
    <property type="entry name" value="PRTase_dom"/>
</dbReference>
<comment type="catalytic activity">
    <reaction evidence="1">
        <text>AMP + diphosphate = 5-phospho-alpha-D-ribose 1-diphosphate + adenine</text>
        <dbReference type="Rhea" id="RHEA:16609"/>
        <dbReference type="ChEBI" id="CHEBI:16708"/>
        <dbReference type="ChEBI" id="CHEBI:33019"/>
        <dbReference type="ChEBI" id="CHEBI:58017"/>
        <dbReference type="ChEBI" id="CHEBI:456215"/>
        <dbReference type="EC" id="2.4.2.7"/>
    </reaction>
</comment>
<dbReference type="CDD" id="cd06223">
    <property type="entry name" value="PRTases_typeI"/>
    <property type="match status" value="1"/>
</dbReference>
<evidence type="ECO:0000313" key="10">
    <source>
        <dbReference type="EMBL" id="SUZ96755.1"/>
    </source>
</evidence>
<evidence type="ECO:0000256" key="3">
    <source>
        <dbReference type="ARBA" id="ARBA00004659"/>
    </source>
</evidence>
<gene>
    <name evidence="10" type="ORF">METZ01_LOCUS49609</name>
</gene>
<dbReference type="GO" id="GO:0044209">
    <property type="term" value="P:AMP salvage"/>
    <property type="evidence" value="ECO:0007669"/>
    <property type="project" value="TreeGrafter"/>
</dbReference>
<dbReference type="GO" id="GO:0006166">
    <property type="term" value="P:purine ribonucleoside salvage"/>
    <property type="evidence" value="ECO:0007669"/>
    <property type="project" value="UniProtKB-KW"/>
</dbReference>
<dbReference type="GO" id="GO:0005737">
    <property type="term" value="C:cytoplasm"/>
    <property type="evidence" value="ECO:0007669"/>
    <property type="project" value="UniProtKB-SubCell"/>
</dbReference>
<evidence type="ECO:0000256" key="9">
    <source>
        <dbReference type="ARBA" id="ARBA00022726"/>
    </source>
</evidence>
<accession>A0A381RY26</accession>